<dbReference type="RefSeq" id="XP_067546183.1">
    <property type="nucleotide sequence ID" value="XM_067693799.1"/>
</dbReference>
<keyword evidence="2" id="KW-0812">Transmembrane</keyword>
<comment type="caution">
    <text evidence="3">The sequence shown here is derived from an EMBL/GenBank/DDBJ whole genome shotgun (WGS) entry which is preliminary data.</text>
</comment>
<keyword evidence="2" id="KW-0472">Membrane</keyword>
<keyword evidence="4" id="KW-1185">Reference proteome</keyword>
<dbReference type="GeneID" id="93653329"/>
<dbReference type="Proteomes" id="UP000669133">
    <property type="component" value="Unassembled WGS sequence"/>
</dbReference>
<keyword evidence="2" id="KW-1133">Transmembrane helix</keyword>
<feature type="compositionally biased region" description="Acidic residues" evidence="1">
    <location>
        <begin position="1"/>
        <end position="12"/>
    </location>
</feature>
<protein>
    <submittedName>
        <fullName evidence="3">Uncharacterized protein</fullName>
    </submittedName>
</protein>
<organism evidence="3 4">
    <name type="scientific">Candida metapsilosis</name>
    <dbReference type="NCBI Taxonomy" id="273372"/>
    <lineage>
        <taxon>Eukaryota</taxon>
        <taxon>Fungi</taxon>
        <taxon>Dikarya</taxon>
        <taxon>Ascomycota</taxon>
        <taxon>Saccharomycotina</taxon>
        <taxon>Pichiomycetes</taxon>
        <taxon>Debaryomycetaceae</taxon>
        <taxon>Candida/Lodderomyces clade</taxon>
        <taxon>Candida</taxon>
    </lineage>
</organism>
<feature type="region of interest" description="Disordered" evidence="1">
    <location>
        <begin position="203"/>
        <end position="228"/>
    </location>
</feature>
<sequence length="228" mass="26462">MMPEEKFDEQDKDLESQRTSKTDEKLSSNVSHLDSNIEKTTLEINHREAIEWQLSKFQWYWLFYMVSMLILSVPVTFFRSYFLGMKFPGKNYMMRSSLIGFHQYPINILHWRLKSNTSSAHSKFPVDRASKEYKVIIKHILRSPLLSFGYAAVIGSTMWLTFFCPMLTDAQTFSFILGLLSWPLIWIDRYVERKTQSLDSIESSNAAKSSVGCENGRSLEAGEQALEP</sequence>
<feature type="region of interest" description="Disordered" evidence="1">
    <location>
        <begin position="1"/>
        <end position="30"/>
    </location>
</feature>
<reference evidence="3 4" key="1">
    <citation type="submission" date="2020-12" db="EMBL/GenBank/DDBJ databases">
        <title>Effect of drift, selection, and recombination on the evolution of hybrid genomes in Candida yeast pathogens.</title>
        <authorList>
            <person name="Mixao V."/>
            <person name="Ksiezopolska E."/>
            <person name="Saus E."/>
            <person name="Boekhout T."/>
            <person name="Gacser A."/>
            <person name="Gabaldon T."/>
        </authorList>
    </citation>
    <scope>NUCLEOTIDE SEQUENCE [LARGE SCALE GENOMIC DNA]</scope>
    <source>
        <strain evidence="3 4">BP57</strain>
    </source>
</reference>
<dbReference type="OrthoDB" id="10657397at2759"/>
<feature type="transmembrane region" description="Helical" evidence="2">
    <location>
        <begin position="172"/>
        <end position="191"/>
    </location>
</feature>
<proteinExistence type="predicted"/>
<evidence type="ECO:0000313" key="3">
    <source>
        <dbReference type="EMBL" id="KAG5417067.1"/>
    </source>
</evidence>
<evidence type="ECO:0000256" key="1">
    <source>
        <dbReference type="SAM" id="MobiDB-lite"/>
    </source>
</evidence>
<accession>A0A8H8D9F6</accession>
<gene>
    <name evidence="3" type="ORF">I9W82_004700</name>
</gene>
<dbReference type="EMBL" id="JAEOAQ010000007">
    <property type="protein sequence ID" value="KAG5417067.1"/>
    <property type="molecule type" value="Genomic_DNA"/>
</dbReference>
<name>A0A8H8D9F6_9ASCO</name>
<evidence type="ECO:0000256" key="2">
    <source>
        <dbReference type="SAM" id="Phobius"/>
    </source>
</evidence>
<evidence type="ECO:0000313" key="4">
    <source>
        <dbReference type="Proteomes" id="UP000669133"/>
    </source>
</evidence>
<feature type="transmembrane region" description="Helical" evidence="2">
    <location>
        <begin position="140"/>
        <end position="160"/>
    </location>
</feature>
<feature type="compositionally biased region" description="Basic and acidic residues" evidence="1">
    <location>
        <begin position="13"/>
        <end position="26"/>
    </location>
</feature>
<dbReference type="AlphaFoldDB" id="A0A8H8D9F6"/>
<feature type="transmembrane region" description="Helical" evidence="2">
    <location>
        <begin position="61"/>
        <end position="84"/>
    </location>
</feature>